<dbReference type="InterPro" id="IPR013078">
    <property type="entry name" value="His_Pase_superF_clade-1"/>
</dbReference>
<dbReference type="AlphaFoldDB" id="A0A3B1BPW0"/>
<dbReference type="PANTHER" id="PTHR48100">
    <property type="entry name" value="BROAD-SPECIFICITY PHOSPHATASE YOR283W-RELATED"/>
    <property type="match status" value="1"/>
</dbReference>
<keyword evidence="1" id="KW-0378">Hydrolase</keyword>
<sequence length="205" mass="23260">MPELLVDLLRHGEPEGGSRFRGRTDDILTDQGWAQLRTAVPKQPPWEQIITSPAKRCAVFAEELATMHQLPHIKEEWLWEMDFGDWDGLTAAEITSKDANWLSTFWQDPTSHTPPGGEPFLQFKQRVLNGWNQLIKQPANRILLISHGGPIRLILAEVLGMPVHNLMRLEVPYAALSQVRVSIDDAGTCHYSLCTHNQQPDTNRK</sequence>
<dbReference type="InterPro" id="IPR050275">
    <property type="entry name" value="PGM_Phosphatase"/>
</dbReference>
<dbReference type="GO" id="GO:0043755">
    <property type="term" value="F:alpha-ribazole phosphatase activity"/>
    <property type="evidence" value="ECO:0007669"/>
    <property type="project" value="UniProtKB-EC"/>
</dbReference>
<dbReference type="Pfam" id="PF00300">
    <property type="entry name" value="His_Phos_1"/>
    <property type="match status" value="1"/>
</dbReference>
<dbReference type="CDD" id="cd07067">
    <property type="entry name" value="HP_PGM_like"/>
    <property type="match status" value="1"/>
</dbReference>
<dbReference type="SUPFAM" id="SSF53254">
    <property type="entry name" value="Phosphoglycerate mutase-like"/>
    <property type="match status" value="1"/>
</dbReference>
<evidence type="ECO:0000313" key="1">
    <source>
        <dbReference type="EMBL" id="VAX06697.1"/>
    </source>
</evidence>
<reference evidence="1" key="1">
    <citation type="submission" date="2018-06" db="EMBL/GenBank/DDBJ databases">
        <authorList>
            <person name="Zhirakovskaya E."/>
        </authorList>
    </citation>
    <scope>NUCLEOTIDE SEQUENCE</scope>
</reference>
<gene>
    <name evidence="1" type="ORF">MNBD_GAMMA26-453</name>
</gene>
<dbReference type="SMART" id="SM00855">
    <property type="entry name" value="PGAM"/>
    <property type="match status" value="1"/>
</dbReference>
<protein>
    <submittedName>
        <fullName evidence="1">Alpha-ribazole-5'-phosphate phosphatase</fullName>
        <ecNumber evidence="1">3.1.3.73</ecNumber>
    </submittedName>
</protein>
<organism evidence="1">
    <name type="scientific">hydrothermal vent metagenome</name>
    <dbReference type="NCBI Taxonomy" id="652676"/>
    <lineage>
        <taxon>unclassified sequences</taxon>
        <taxon>metagenomes</taxon>
        <taxon>ecological metagenomes</taxon>
    </lineage>
</organism>
<dbReference type="EC" id="3.1.3.73" evidence="1"/>
<dbReference type="EMBL" id="UOFX01000016">
    <property type="protein sequence ID" value="VAX06697.1"/>
    <property type="molecule type" value="Genomic_DNA"/>
</dbReference>
<name>A0A3B1BPW0_9ZZZZ</name>
<dbReference type="Gene3D" id="3.40.50.1240">
    <property type="entry name" value="Phosphoglycerate mutase-like"/>
    <property type="match status" value="1"/>
</dbReference>
<accession>A0A3B1BPW0</accession>
<proteinExistence type="predicted"/>
<dbReference type="PANTHER" id="PTHR48100:SF1">
    <property type="entry name" value="HISTIDINE PHOSPHATASE FAMILY PROTEIN-RELATED"/>
    <property type="match status" value="1"/>
</dbReference>
<dbReference type="InterPro" id="IPR029033">
    <property type="entry name" value="His_PPase_superfam"/>
</dbReference>
<dbReference type="PIRSF" id="PIRSF000709">
    <property type="entry name" value="6PFK_2-Ptase"/>
    <property type="match status" value="1"/>
</dbReference>
<dbReference type="GO" id="GO:0005737">
    <property type="term" value="C:cytoplasm"/>
    <property type="evidence" value="ECO:0007669"/>
    <property type="project" value="TreeGrafter"/>
</dbReference>